<organism evidence="3 4">
    <name type="scientific">Actinorhabdospora filicis</name>
    <dbReference type="NCBI Taxonomy" id="1785913"/>
    <lineage>
        <taxon>Bacteria</taxon>
        <taxon>Bacillati</taxon>
        <taxon>Actinomycetota</taxon>
        <taxon>Actinomycetes</taxon>
        <taxon>Micromonosporales</taxon>
        <taxon>Micromonosporaceae</taxon>
        <taxon>Actinorhabdospora</taxon>
    </lineage>
</organism>
<dbReference type="InterPro" id="IPR005545">
    <property type="entry name" value="YCII"/>
</dbReference>
<accession>A0A9W6W7V7</accession>
<name>A0A9W6W7V7_9ACTN</name>
<dbReference type="EMBL" id="BSTX01000001">
    <property type="protein sequence ID" value="GLZ76954.1"/>
    <property type="molecule type" value="Genomic_DNA"/>
</dbReference>
<evidence type="ECO:0000313" key="4">
    <source>
        <dbReference type="Proteomes" id="UP001165079"/>
    </source>
</evidence>
<dbReference type="InterPro" id="IPR011008">
    <property type="entry name" value="Dimeric_a/b-barrel"/>
</dbReference>
<feature type="domain" description="YCII-related" evidence="2">
    <location>
        <begin position="1"/>
        <end position="114"/>
    </location>
</feature>
<reference evidence="3" key="1">
    <citation type="submission" date="2023-03" db="EMBL/GenBank/DDBJ databases">
        <title>Actinorhabdospora filicis NBRC 111898.</title>
        <authorList>
            <person name="Ichikawa N."/>
            <person name="Sato H."/>
            <person name="Tonouchi N."/>
        </authorList>
    </citation>
    <scope>NUCLEOTIDE SEQUENCE</scope>
    <source>
        <strain evidence="3">NBRC 111898</strain>
    </source>
</reference>
<protein>
    <recommendedName>
        <fullName evidence="2">YCII-related domain-containing protein</fullName>
    </recommendedName>
</protein>
<dbReference type="Proteomes" id="UP001165079">
    <property type="component" value="Unassembled WGS sequence"/>
</dbReference>
<dbReference type="Pfam" id="PF03795">
    <property type="entry name" value="YCII"/>
    <property type="match status" value="1"/>
</dbReference>
<dbReference type="AlphaFoldDB" id="A0A9W6W7V7"/>
<sequence length="119" mass="12721">MKYLLMAYTSVTGWDEMDPSSPEFLEICAFYAALGEELSATGELVLTEGLDHPALTRTVRRVDGRAAVVDGPYAESKEVAASFAILDVSGVERALEIAARITEATGDDIEVRPIGSGPE</sequence>
<dbReference type="PANTHER" id="PTHR35174">
    <property type="entry name" value="BLL7171 PROTEIN-RELATED"/>
    <property type="match status" value="1"/>
</dbReference>
<comment type="caution">
    <text evidence="3">The sequence shown here is derived from an EMBL/GenBank/DDBJ whole genome shotgun (WGS) entry which is preliminary data.</text>
</comment>
<dbReference type="RefSeq" id="WP_285662098.1">
    <property type="nucleotide sequence ID" value="NZ_BSTX01000001.1"/>
</dbReference>
<evidence type="ECO:0000259" key="2">
    <source>
        <dbReference type="Pfam" id="PF03795"/>
    </source>
</evidence>
<evidence type="ECO:0000313" key="3">
    <source>
        <dbReference type="EMBL" id="GLZ76954.1"/>
    </source>
</evidence>
<evidence type="ECO:0000256" key="1">
    <source>
        <dbReference type="ARBA" id="ARBA00007689"/>
    </source>
</evidence>
<comment type="similarity">
    <text evidence="1">Belongs to the YciI family.</text>
</comment>
<proteinExistence type="inferred from homology"/>
<dbReference type="SUPFAM" id="SSF54909">
    <property type="entry name" value="Dimeric alpha+beta barrel"/>
    <property type="match status" value="1"/>
</dbReference>
<dbReference type="Gene3D" id="3.30.70.1060">
    <property type="entry name" value="Dimeric alpha+beta barrel"/>
    <property type="match status" value="1"/>
</dbReference>
<gene>
    <name evidence="3" type="ORF">Afil01_17610</name>
</gene>
<keyword evidence="4" id="KW-1185">Reference proteome</keyword>
<dbReference type="PANTHER" id="PTHR35174:SF3">
    <property type="entry name" value="BLL7171 PROTEIN"/>
    <property type="match status" value="1"/>
</dbReference>